<sequence>MKAMKILMSSKSLGTLMLGGSFKAPTTVTKIGDIMTCLKNNIVGDIPTHIGHLVLLRSLRLNSNNFLGAISNQSSNLNFLEVLDLSTNHLSEKIPLSLASLNFLKDFNLSYNNLQGPIPTCTQLQSFNESAFEGNPKLCGAPLLDKCERNKGIDANNKNNNDVVDSGLHQLPWFHIFAALGFIVGFWGVCGPLVINKT</sequence>
<protein>
    <submittedName>
        <fullName evidence="11">Receptor like protein 2</fullName>
    </submittedName>
</protein>
<dbReference type="InterPro" id="IPR032675">
    <property type="entry name" value="LRR_dom_sf"/>
</dbReference>
<gene>
    <name evidence="11" type="ORF">Prudu_000705</name>
</gene>
<dbReference type="EMBL" id="AP019297">
    <property type="protein sequence ID" value="BBG92851.1"/>
    <property type="molecule type" value="Genomic_DNA"/>
</dbReference>
<evidence type="ECO:0000256" key="10">
    <source>
        <dbReference type="SAM" id="Phobius"/>
    </source>
</evidence>
<evidence type="ECO:0000256" key="9">
    <source>
        <dbReference type="ARBA" id="ARBA00023180"/>
    </source>
</evidence>
<keyword evidence="8 11" id="KW-0675">Receptor</keyword>
<evidence type="ECO:0000256" key="4">
    <source>
        <dbReference type="ARBA" id="ARBA00022729"/>
    </source>
</evidence>
<reference evidence="11" key="1">
    <citation type="journal article" date="2019" name="Science">
        <title>Mutation of a bHLH transcription factor allowed almond domestication.</title>
        <authorList>
            <person name="Sanchez-Perez R."/>
            <person name="Pavan S."/>
            <person name="Mazzeo R."/>
            <person name="Moldovan C."/>
            <person name="Aiese Cigliano R."/>
            <person name="Del Cueto J."/>
            <person name="Ricciardi F."/>
            <person name="Lotti C."/>
            <person name="Ricciardi L."/>
            <person name="Dicenta F."/>
            <person name="Lopez-Marques R.L."/>
            <person name="Lindberg Moller B."/>
        </authorList>
    </citation>
    <scope>NUCLEOTIDE SEQUENCE</scope>
</reference>
<organism evidence="11">
    <name type="scientific">Prunus dulcis</name>
    <name type="common">Almond</name>
    <name type="synonym">Amygdalus dulcis</name>
    <dbReference type="NCBI Taxonomy" id="3755"/>
    <lineage>
        <taxon>Eukaryota</taxon>
        <taxon>Viridiplantae</taxon>
        <taxon>Streptophyta</taxon>
        <taxon>Embryophyta</taxon>
        <taxon>Tracheophyta</taxon>
        <taxon>Spermatophyta</taxon>
        <taxon>Magnoliopsida</taxon>
        <taxon>eudicotyledons</taxon>
        <taxon>Gunneridae</taxon>
        <taxon>Pentapetalae</taxon>
        <taxon>rosids</taxon>
        <taxon>fabids</taxon>
        <taxon>Rosales</taxon>
        <taxon>Rosaceae</taxon>
        <taxon>Amygdaloideae</taxon>
        <taxon>Amygdaleae</taxon>
        <taxon>Prunus</taxon>
    </lineage>
</organism>
<dbReference type="AlphaFoldDB" id="A0A4Y1QM22"/>
<evidence type="ECO:0000256" key="7">
    <source>
        <dbReference type="ARBA" id="ARBA00023136"/>
    </source>
</evidence>
<dbReference type="PANTHER" id="PTHR48063">
    <property type="entry name" value="LRR RECEPTOR-LIKE KINASE"/>
    <property type="match status" value="1"/>
</dbReference>
<keyword evidence="4" id="KW-0732">Signal</keyword>
<name>A0A4Y1QM22_PRUDU</name>
<evidence type="ECO:0000256" key="6">
    <source>
        <dbReference type="ARBA" id="ARBA00022989"/>
    </source>
</evidence>
<dbReference type="GO" id="GO:0016020">
    <property type="term" value="C:membrane"/>
    <property type="evidence" value="ECO:0007669"/>
    <property type="project" value="UniProtKB-SubCell"/>
</dbReference>
<keyword evidence="6 10" id="KW-1133">Transmembrane helix</keyword>
<evidence type="ECO:0000256" key="1">
    <source>
        <dbReference type="ARBA" id="ARBA00004479"/>
    </source>
</evidence>
<evidence type="ECO:0000256" key="3">
    <source>
        <dbReference type="ARBA" id="ARBA00022692"/>
    </source>
</evidence>
<accession>A0A4Y1QM22</accession>
<comment type="subcellular location">
    <subcellularLocation>
        <location evidence="1">Membrane</location>
        <topology evidence="1">Single-pass type I membrane protein</topology>
    </subcellularLocation>
</comment>
<dbReference type="PANTHER" id="PTHR48063:SF98">
    <property type="entry name" value="LRR RECEPTOR-LIKE SERINE_THREONINE-PROTEIN KINASE FLS2"/>
    <property type="match status" value="1"/>
</dbReference>
<evidence type="ECO:0000256" key="5">
    <source>
        <dbReference type="ARBA" id="ARBA00022737"/>
    </source>
</evidence>
<evidence type="ECO:0000256" key="2">
    <source>
        <dbReference type="ARBA" id="ARBA00022614"/>
    </source>
</evidence>
<dbReference type="FunFam" id="3.80.10.10:FF:000041">
    <property type="entry name" value="LRR receptor-like serine/threonine-protein kinase ERECTA"/>
    <property type="match status" value="1"/>
</dbReference>
<keyword evidence="5" id="KW-0677">Repeat</keyword>
<keyword evidence="3 10" id="KW-0812">Transmembrane</keyword>
<dbReference type="Pfam" id="PF00560">
    <property type="entry name" value="LRR_1"/>
    <property type="match status" value="2"/>
</dbReference>
<evidence type="ECO:0000313" key="11">
    <source>
        <dbReference type="EMBL" id="BBG92851.1"/>
    </source>
</evidence>
<proteinExistence type="predicted"/>
<dbReference type="InterPro" id="IPR001611">
    <property type="entry name" value="Leu-rich_rpt"/>
</dbReference>
<dbReference type="InterPro" id="IPR046956">
    <property type="entry name" value="RLP23-like"/>
</dbReference>
<feature type="transmembrane region" description="Helical" evidence="10">
    <location>
        <begin position="173"/>
        <end position="195"/>
    </location>
</feature>
<dbReference type="Gene3D" id="3.80.10.10">
    <property type="entry name" value="Ribonuclease Inhibitor"/>
    <property type="match status" value="1"/>
</dbReference>
<evidence type="ECO:0000256" key="8">
    <source>
        <dbReference type="ARBA" id="ARBA00023170"/>
    </source>
</evidence>
<keyword evidence="9" id="KW-0325">Glycoprotein</keyword>
<keyword evidence="7 10" id="KW-0472">Membrane</keyword>
<keyword evidence="2" id="KW-0433">Leucine-rich repeat</keyword>
<dbReference type="SUPFAM" id="SSF52058">
    <property type="entry name" value="L domain-like"/>
    <property type="match status" value="1"/>
</dbReference>